<sequence>MLTDGGFGQSDVRLCRLHNQYHIQDYVGVHANVLHDIAHILPLSTQSDRMSENICADQMHHIGTLSDKEENAKRSSNLSLCDLSVHHPVQNIAEEQLLATAAVVLRLVSGELIRSNGQRPPAACGRDD</sequence>
<dbReference type="Proteomes" id="UP000438429">
    <property type="component" value="Unassembled WGS sequence"/>
</dbReference>
<dbReference type="EMBL" id="VEVO01000013">
    <property type="protein sequence ID" value="KAF0033265.1"/>
    <property type="molecule type" value="Genomic_DNA"/>
</dbReference>
<gene>
    <name evidence="1" type="ORF">F2P81_015555</name>
</gene>
<dbReference type="AlphaFoldDB" id="A0A6A4SL44"/>
<evidence type="ECO:0000313" key="2">
    <source>
        <dbReference type="Proteomes" id="UP000438429"/>
    </source>
</evidence>
<organism evidence="1 2">
    <name type="scientific">Scophthalmus maximus</name>
    <name type="common">Turbot</name>
    <name type="synonym">Psetta maxima</name>
    <dbReference type="NCBI Taxonomy" id="52904"/>
    <lineage>
        <taxon>Eukaryota</taxon>
        <taxon>Metazoa</taxon>
        <taxon>Chordata</taxon>
        <taxon>Craniata</taxon>
        <taxon>Vertebrata</taxon>
        <taxon>Euteleostomi</taxon>
        <taxon>Actinopterygii</taxon>
        <taxon>Neopterygii</taxon>
        <taxon>Teleostei</taxon>
        <taxon>Neoteleostei</taxon>
        <taxon>Acanthomorphata</taxon>
        <taxon>Carangaria</taxon>
        <taxon>Pleuronectiformes</taxon>
        <taxon>Pleuronectoidei</taxon>
        <taxon>Scophthalmidae</taxon>
        <taxon>Scophthalmus</taxon>
    </lineage>
</organism>
<protein>
    <submittedName>
        <fullName evidence="1">Uncharacterized protein</fullName>
    </submittedName>
</protein>
<comment type="caution">
    <text evidence="1">The sequence shown here is derived from an EMBL/GenBank/DDBJ whole genome shotgun (WGS) entry which is preliminary data.</text>
</comment>
<evidence type="ECO:0000313" key="1">
    <source>
        <dbReference type="EMBL" id="KAF0033265.1"/>
    </source>
</evidence>
<reference evidence="1 2" key="1">
    <citation type="submission" date="2019-06" db="EMBL/GenBank/DDBJ databases">
        <title>Draft genomes of female and male turbot (Scophthalmus maximus).</title>
        <authorList>
            <person name="Xu H."/>
            <person name="Xu X.-W."/>
            <person name="Shao C."/>
            <person name="Chen S."/>
        </authorList>
    </citation>
    <scope>NUCLEOTIDE SEQUENCE [LARGE SCALE GENOMIC DNA]</scope>
    <source>
        <strain evidence="1">Ysfricsl-2016a</strain>
        <tissue evidence="1">Blood</tissue>
    </source>
</reference>
<name>A0A6A4SL44_SCOMX</name>
<proteinExistence type="predicted"/>
<accession>A0A6A4SL44</accession>